<gene>
    <name evidence="2" type="ORF">CDAR_307801</name>
</gene>
<sequence length="99" mass="11469">MTFSRLAYTLTERERKKKRITTNIKTKDNNLERTSHPNHPPLPSLPNFARSCFKIGRTGGILSNYSFSPFRNALVGTKMRWLNKKKETVVIMIVRDICS</sequence>
<keyword evidence="3" id="KW-1185">Reference proteome</keyword>
<reference evidence="2 3" key="1">
    <citation type="submission" date="2021-06" db="EMBL/GenBank/DDBJ databases">
        <title>Caerostris darwini draft genome.</title>
        <authorList>
            <person name="Kono N."/>
            <person name="Arakawa K."/>
        </authorList>
    </citation>
    <scope>NUCLEOTIDE SEQUENCE [LARGE SCALE GENOMIC DNA]</scope>
</reference>
<proteinExistence type="predicted"/>
<feature type="region of interest" description="Disordered" evidence="1">
    <location>
        <begin position="17"/>
        <end position="45"/>
    </location>
</feature>
<dbReference type="EMBL" id="BPLQ01014657">
    <property type="protein sequence ID" value="GIY81668.1"/>
    <property type="molecule type" value="Genomic_DNA"/>
</dbReference>
<name>A0AAV4WH08_9ARAC</name>
<feature type="compositionally biased region" description="Basic and acidic residues" evidence="1">
    <location>
        <begin position="25"/>
        <end position="35"/>
    </location>
</feature>
<dbReference type="AlphaFoldDB" id="A0AAV4WH08"/>
<dbReference type="Proteomes" id="UP001054837">
    <property type="component" value="Unassembled WGS sequence"/>
</dbReference>
<accession>A0AAV4WH08</accession>
<evidence type="ECO:0000313" key="3">
    <source>
        <dbReference type="Proteomes" id="UP001054837"/>
    </source>
</evidence>
<evidence type="ECO:0000256" key="1">
    <source>
        <dbReference type="SAM" id="MobiDB-lite"/>
    </source>
</evidence>
<organism evidence="2 3">
    <name type="scientific">Caerostris darwini</name>
    <dbReference type="NCBI Taxonomy" id="1538125"/>
    <lineage>
        <taxon>Eukaryota</taxon>
        <taxon>Metazoa</taxon>
        <taxon>Ecdysozoa</taxon>
        <taxon>Arthropoda</taxon>
        <taxon>Chelicerata</taxon>
        <taxon>Arachnida</taxon>
        <taxon>Araneae</taxon>
        <taxon>Araneomorphae</taxon>
        <taxon>Entelegynae</taxon>
        <taxon>Araneoidea</taxon>
        <taxon>Araneidae</taxon>
        <taxon>Caerostris</taxon>
    </lineage>
</organism>
<comment type="caution">
    <text evidence="2">The sequence shown here is derived from an EMBL/GenBank/DDBJ whole genome shotgun (WGS) entry which is preliminary data.</text>
</comment>
<evidence type="ECO:0000313" key="2">
    <source>
        <dbReference type="EMBL" id="GIY81668.1"/>
    </source>
</evidence>
<protein>
    <submittedName>
        <fullName evidence="2">Uncharacterized protein</fullName>
    </submittedName>
</protein>